<evidence type="ECO:0008006" key="3">
    <source>
        <dbReference type="Google" id="ProtNLM"/>
    </source>
</evidence>
<dbReference type="HOGENOM" id="CLU_146165_1_0_1"/>
<evidence type="ECO:0000313" key="1">
    <source>
        <dbReference type="EMBL" id="KDQ56831.1"/>
    </source>
</evidence>
<name>A0A067Q2L2_9AGAM</name>
<dbReference type="InParanoid" id="A0A067Q2L2"/>
<evidence type="ECO:0000313" key="2">
    <source>
        <dbReference type="Proteomes" id="UP000027265"/>
    </source>
</evidence>
<organism evidence="1 2">
    <name type="scientific">Jaapia argillacea MUCL 33604</name>
    <dbReference type="NCBI Taxonomy" id="933084"/>
    <lineage>
        <taxon>Eukaryota</taxon>
        <taxon>Fungi</taxon>
        <taxon>Dikarya</taxon>
        <taxon>Basidiomycota</taxon>
        <taxon>Agaricomycotina</taxon>
        <taxon>Agaricomycetes</taxon>
        <taxon>Agaricomycetidae</taxon>
        <taxon>Jaapiales</taxon>
        <taxon>Jaapiaceae</taxon>
        <taxon>Jaapia</taxon>
    </lineage>
</organism>
<dbReference type="EMBL" id="KL197721">
    <property type="protein sequence ID" value="KDQ56831.1"/>
    <property type="molecule type" value="Genomic_DNA"/>
</dbReference>
<dbReference type="OrthoDB" id="3044497at2759"/>
<accession>A0A067Q2L2</accession>
<proteinExistence type="predicted"/>
<dbReference type="AlphaFoldDB" id="A0A067Q2L2"/>
<gene>
    <name evidence="1" type="ORF">JAAARDRAFT_179517</name>
</gene>
<sequence length="83" mass="9656">HLHRINCAESPKCPKCRTQDESVEHYLLFCPAYATHRHILDRTLRAKGRNLGFLLTNPKAFTPLFRYIASTKRFEKAFEGVHS</sequence>
<protein>
    <recommendedName>
        <fullName evidence="3">Reverse transcriptase zinc-binding domain-containing protein</fullName>
    </recommendedName>
</protein>
<dbReference type="STRING" id="933084.A0A067Q2L2"/>
<dbReference type="Proteomes" id="UP000027265">
    <property type="component" value="Unassembled WGS sequence"/>
</dbReference>
<feature type="non-terminal residue" evidence="1">
    <location>
        <position position="1"/>
    </location>
</feature>
<reference evidence="2" key="1">
    <citation type="journal article" date="2014" name="Proc. Natl. Acad. Sci. U.S.A.">
        <title>Extensive sampling of basidiomycete genomes demonstrates inadequacy of the white-rot/brown-rot paradigm for wood decay fungi.</title>
        <authorList>
            <person name="Riley R."/>
            <person name="Salamov A.A."/>
            <person name="Brown D.W."/>
            <person name="Nagy L.G."/>
            <person name="Floudas D."/>
            <person name="Held B.W."/>
            <person name="Levasseur A."/>
            <person name="Lombard V."/>
            <person name="Morin E."/>
            <person name="Otillar R."/>
            <person name="Lindquist E.A."/>
            <person name="Sun H."/>
            <person name="LaButti K.M."/>
            <person name="Schmutz J."/>
            <person name="Jabbour D."/>
            <person name="Luo H."/>
            <person name="Baker S.E."/>
            <person name="Pisabarro A.G."/>
            <person name="Walton J.D."/>
            <person name="Blanchette R.A."/>
            <person name="Henrissat B."/>
            <person name="Martin F."/>
            <person name="Cullen D."/>
            <person name="Hibbett D.S."/>
            <person name="Grigoriev I.V."/>
        </authorList>
    </citation>
    <scope>NUCLEOTIDE SEQUENCE [LARGE SCALE GENOMIC DNA]</scope>
    <source>
        <strain evidence="2">MUCL 33604</strain>
    </source>
</reference>
<keyword evidence="2" id="KW-1185">Reference proteome</keyword>